<dbReference type="Pfam" id="PF00612">
    <property type="entry name" value="IQ"/>
    <property type="match status" value="4"/>
</dbReference>
<dbReference type="InterPro" id="IPR000048">
    <property type="entry name" value="IQ_motif_EF-hand-BS"/>
</dbReference>
<protein>
    <submittedName>
        <fullName evidence="2">Uncharacterized protein</fullName>
    </submittedName>
</protein>
<keyword evidence="1" id="KW-0175">Coiled coil</keyword>
<evidence type="ECO:0000313" key="2">
    <source>
        <dbReference type="EMBL" id="EGZ28791.1"/>
    </source>
</evidence>
<evidence type="ECO:0000256" key="1">
    <source>
        <dbReference type="SAM" id="Coils"/>
    </source>
</evidence>
<dbReference type="InParanoid" id="G4YIW8"/>
<dbReference type="SMR" id="G4YIW8"/>
<proteinExistence type="predicted"/>
<dbReference type="KEGG" id="psoj:PHYSODRAFT_466635"/>
<organism evidence="2 3">
    <name type="scientific">Phytophthora sojae (strain P6497)</name>
    <name type="common">Soybean stem and root rot agent</name>
    <name type="synonym">Phytophthora megasperma f. sp. glycines</name>
    <dbReference type="NCBI Taxonomy" id="1094619"/>
    <lineage>
        <taxon>Eukaryota</taxon>
        <taxon>Sar</taxon>
        <taxon>Stramenopiles</taxon>
        <taxon>Oomycota</taxon>
        <taxon>Peronosporomycetes</taxon>
        <taxon>Peronosporales</taxon>
        <taxon>Peronosporaceae</taxon>
        <taxon>Phytophthora</taxon>
    </lineage>
</organism>
<gene>
    <name evidence="2" type="ORF">PHYSODRAFT_466635</name>
</gene>
<dbReference type="RefSeq" id="XP_009516066.1">
    <property type="nucleotide sequence ID" value="XM_009517771.1"/>
</dbReference>
<feature type="coiled-coil region" evidence="1">
    <location>
        <begin position="412"/>
        <end position="461"/>
    </location>
</feature>
<reference evidence="2 3" key="1">
    <citation type="journal article" date="2006" name="Science">
        <title>Phytophthora genome sequences uncover evolutionary origins and mechanisms of pathogenesis.</title>
        <authorList>
            <person name="Tyler B.M."/>
            <person name="Tripathy S."/>
            <person name="Zhang X."/>
            <person name="Dehal P."/>
            <person name="Jiang R.H."/>
            <person name="Aerts A."/>
            <person name="Arredondo F.D."/>
            <person name="Baxter L."/>
            <person name="Bensasson D."/>
            <person name="Beynon J.L."/>
            <person name="Chapman J."/>
            <person name="Damasceno C.M."/>
            <person name="Dorrance A.E."/>
            <person name="Dou D."/>
            <person name="Dickerman A.W."/>
            <person name="Dubchak I.L."/>
            <person name="Garbelotto M."/>
            <person name="Gijzen M."/>
            <person name="Gordon S.G."/>
            <person name="Govers F."/>
            <person name="Grunwald N.J."/>
            <person name="Huang W."/>
            <person name="Ivors K.L."/>
            <person name="Jones R.W."/>
            <person name="Kamoun S."/>
            <person name="Krampis K."/>
            <person name="Lamour K.H."/>
            <person name="Lee M.K."/>
            <person name="McDonald W.H."/>
            <person name="Medina M."/>
            <person name="Meijer H.J."/>
            <person name="Nordberg E.K."/>
            <person name="Maclean D.J."/>
            <person name="Ospina-Giraldo M.D."/>
            <person name="Morris P.F."/>
            <person name="Phuntumart V."/>
            <person name="Putnam N.H."/>
            <person name="Rash S."/>
            <person name="Rose J.K."/>
            <person name="Sakihama Y."/>
            <person name="Salamov A.A."/>
            <person name="Savidor A."/>
            <person name="Scheuring C.F."/>
            <person name="Smith B.M."/>
            <person name="Sobral B.W."/>
            <person name="Terry A."/>
            <person name="Torto-Alalibo T.A."/>
            <person name="Win J."/>
            <person name="Xu Z."/>
            <person name="Zhang H."/>
            <person name="Grigoriev I.V."/>
            <person name="Rokhsar D.S."/>
            <person name="Boore J.L."/>
        </authorList>
    </citation>
    <scope>NUCLEOTIDE SEQUENCE [LARGE SCALE GENOMIC DNA]</scope>
    <source>
        <strain evidence="2 3">P6497</strain>
    </source>
</reference>
<evidence type="ECO:0000313" key="3">
    <source>
        <dbReference type="Proteomes" id="UP000002640"/>
    </source>
</evidence>
<dbReference type="AlphaFoldDB" id="G4YIW8"/>
<dbReference type="PROSITE" id="PS50096">
    <property type="entry name" value="IQ"/>
    <property type="match status" value="6"/>
</dbReference>
<dbReference type="Gene3D" id="1.20.5.190">
    <property type="match status" value="1"/>
</dbReference>
<sequence length="691" mass="84083">MKGGSKFTDAVVSFESAWICAAEVDVQREEEERVEALAKLRKQSVKDKYELASAATRLDQELKEQQLQWKRKTEMRRLRQLPTDEREMAAKVAEANSNNNRKKGSIYAMENLRLAMLMKDTKLRQRVKRKKIRPRIVQDMLALERRYAEGARRLQKWWRDHLHRQFWRVYFRQVKAAVQIQRIARGFLTRRWVRIWHANRTIRVTRLQTLFRGYYIRYKVVSTWKRWEYINAAKIQSIIRMYFAKKFCRHYKREIAALHIQSAWRGFASRKRSDIRWLEARAINLQRLVRGTLARKFTRRRAARLESGAIQIQRMFRGMKARMEINTLLRDRETRNRQEFMAVLEAEEEWHRIQRDKLQARLNRKQLQQRIAQLEFDYFTQHEHIHDMESIYLDMQTQRMRVSPRAIEHGWVEEMEAKMKQQRALITKLKLDTVFGLGLEFKRKEKELIEFQQRIYELEQKRRRFEIWRNEEFLDYWERECRFRYQEKLIQRRQQIAETRRRWQIQFYRTNGKRDHRWRGINWAQDVLDAAKEKEVFCIGSTDILALVQDKWRLRMQGIESTGQILDDEEKGRDTRDHIRDLTDQVALTAATAQIEQTKALFDPVFRGVDRSFDKVQKQQRAHEKRLLVTRHEREINEAIDDGLDHQQRKRQLILAAKVPWHLLDQLEAERRRLAREKAMFKLWGKSYSDE</sequence>
<dbReference type="SMART" id="SM00015">
    <property type="entry name" value="IQ"/>
    <property type="match status" value="6"/>
</dbReference>
<dbReference type="GeneID" id="20653457"/>
<dbReference type="Proteomes" id="UP000002640">
    <property type="component" value="Unassembled WGS sequence"/>
</dbReference>
<name>G4YIW8_PHYSP</name>
<accession>G4YIW8</accession>
<keyword evidence="3" id="KW-1185">Reference proteome</keyword>
<dbReference type="OMA" id="WERECRF"/>
<dbReference type="EMBL" id="JH159151">
    <property type="protein sequence ID" value="EGZ28791.1"/>
    <property type="molecule type" value="Genomic_DNA"/>
</dbReference>